<reference evidence="1 2" key="1">
    <citation type="submission" date="2016-02" db="EMBL/GenBank/DDBJ databases">
        <title>Genome analysis of coral dinoflagellate symbionts highlights evolutionary adaptations to a symbiotic lifestyle.</title>
        <authorList>
            <person name="Aranda M."/>
            <person name="Li Y."/>
            <person name="Liew Y.J."/>
            <person name="Baumgarten S."/>
            <person name="Simakov O."/>
            <person name="Wilson M."/>
            <person name="Piel J."/>
            <person name="Ashoor H."/>
            <person name="Bougouffa S."/>
            <person name="Bajic V.B."/>
            <person name="Ryu T."/>
            <person name="Ravasi T."/>
            <person name="Bayer T."/>
            <person name="Micklem G."/>
            <person name="Kim H."/>
            <person name="Bhak J."/>
            <person name="Lajeunesse T.C."/>
            <person name="Voolstra C.R."/>
        </authorList>
    </citation>
    <scope>NUCLEOTIDE SEQUENCE [LARGE SCALE GENOMIC DNA]</scope>
    <source>
        <strain evidence="1 2">CCMP2467</strain>
    </source>
</reference>
<protein>
    <submittedName>
        <fullName evidence="1">Uncharacterized protein</fullName>
    </submittedName>
</protein>
<dbReference type="AlphaFoldDB" id="A0A1Q9CN42"/>
<name>A0A1Q9CN42_SYMMI</name>
<gene>
    <name evidence="1" type="ORF">AK812_SmicGene34770</name>
</gene>
<dbReference type="Proteomes" id="UP000186817">
    <property type="component" value="Unassembled WGS sequence"/>
</dbReference>
<dbReference type="OrthoDB" id="437778at2759"/>
<keyword evidence="2" id="KW-1185">Reference proteome</keyword>
<evidence type="ECO:0000313" key="2">
    <source>
        <dbReference type="Proteomes" id="UP000186817"/>
    </source>
</evidence>
<evidence type="ECO:0000313" key="1">
    <source>
        <dbReference type="EMBL" id="OLP84351.1"/>
    </source>
</evidence>
<comment type="caution">
    <text evidence="1">The sequence shown here is derived from an EMBL/GenBank/DDBJ whole genome shotgun (WGS) entry which is preliminary data.</text>
</comment>
<dbReference type="EMBL" id="LSRX01001047">
    <property type="protein sequence ID" value="OLP84351.1"/>
    <property type="molecule type" value="Genomic_DNA"/>
</dbReference>
<accession>A0A1Q9CN42</accession>
<organism evidence="1 2">
    <name type="scientific">Symbiodinium microadriaticum</name>
    <name type="common">Dinoflagellate</name>
    <name type="synonym">Zooxanthella microadriatica</name>
    <dbReference type="NCBI Taxonomy" id="2951"/>
    <lineage>
        <taxon>Eukaryota</taxon>
        <taxon>Sar</taxon>
        <taxon>Alveolata</taxon>
        <taxon>Dinophyceae</taxon>
        <taxon>Suessiales</taxon>
        <taxon>Symbiodiniaceae</taxon>
        <taxon>Symbiodinium</taxon>
    </lineage>
</organism>
<proteinExistence type="predicted"/>
<sequence>MTSTGLRCKSWMEFLDAINVVAVSSENMLQSLVDLNFVVKILRHWYGARPLLILADEVGRSDDEGLARQRLCQLMDSWAGQVSVVMSALSDYEGAVNMFNTSMRTVEFQILIVLGNDTFSRFQSVLTVWDRNRTKNAILAYRISLAWGATAGYARAVQADELEALLETWDSRACPYQQLAQVCRIESLQRGIYQGSVLVEARQTSQQQRLFMPTVAAWHAASWFENSFNPIESFPRVAKLRHMMGEAYRAKRAAIEGSNETIMKQAAAYFTEVTGAVGVMLAIVKLHDKLPQALKTDCQSFLDIGFNDSLAQDPDLATANKDEARQNLKRFLQKARELGTDHCGSAPFLFIMAPANCMALDFVIFCPESGSLVAAVQVKSNTLLKEKDFREQAKKLDKAAETVRQFNMSFLAVLGSNFPTGVIDDLHSLQQDDLVALIPPFLRHLSGRVLERVPAGTERPFSSPVS</sequence>